<dbReference type="Gene3D" id="1.10.150.520">
    <property type="match status" value="1"/>
</dbReference>
<comment type="caution">
    <text evidence="5">The sequence shown here is derived from an EMBL/GenBank/DDBJ whole genome shotgun (WGS) entry which is preliminary data.</text>
</comment>
<name>A0A437KGH9_9BACI</name>
<dbReference type="SFLD" id="SFLDG01129">
    <property type="entry name" value="C1.5:_HAD__Beta-PGM__Phosphata"/>
    <property type="match status" value="1"/>
</dbReference>
<dbReference type="PRINTS" id="PR00413">
    <property type="entry name" value="HADHALOGNASE"/>
</dbReference>
<evidence type="ECO:0000313" key="5">
    <source>
        <dbReference type="EMBL" id="RVT67387.1"/>
    </source>
</evidence>
<dbReference type="NCBIfam" id="TIGR01509">
    <property type="entry name" value="HAD-SF-IA-v3"/>
    <property type="match status" value="1"/>
</dbReference>
<dbReference type="GO" id="GO:0046872">
    <property type="term" value="F:metal ion binding"/>
    <property type="evidence" value="ECO:0007669"/>
    <property type="project" value="UniProtKB-KW"/>
</dbReference>
<dbReference type="PROSITE" id="PS01228">
    <property type="entry name" value="COF_1"/>
    <property type="match status" value="1"/>
</dbReference>
<dbReference type="InterPro" id="IPR036412">
    <property type="entry name" value="HAD-like_sf"/>
</dbReference>
<dbReference type="AlphaFoldDB" id="A0A437KGH9"/>
<gene>
    <name evidence="5" type="ORF">EM808_02610</name>
</gene>
<evidence type="ECO:0000256" key="3">
    <source>
        <dbReference type="ARBA" id="ARBA00022801"/>
    </source>
</evidence>
<dbReference type="InterPro" id="IPR006549">
    <property type="entry name" value="HAD-SF_hydro_IIIA"/>
</dbReference>
<dbReference type="NCBIfam" id="TIGR01662">
    <property type="entry name" value="HAD-SF-IIIA"/>
    <property type="match status" value="1"/>
</dbReference>
<dbReference type="GO" id="GO:0044281">
    <property type="term" value="P:small molecule metabolic process"/>
    <property type="evidence" value="ECO:0007669"/>
    <property type="project" value="UniProtKB-ARBA"/>
</dbReference>
<keyword evidence="6" id="KW-1185">Reference proteome</keyword>
<dbReference type="Gene3D" id="3.40.50.1000">
    <property type="entry name" value="HAD superfamily/HAD-like"/>
    <property type="match status" value="1"/>
</dbReference>
<reference evidence="5 6" key="1">
    <citation type="submission" date="2019-01" db="EMBL/GenBank/DDBJ databases">
        <title>Bacillus sp. M5HDSG1-1, whole genome shotgun sequence.</title>
        <authorList>
            <person name="Tuo L."/>
        </authorList>
    </citation>
    <scope>NUCLEOTIDE SEQUENCE [LARGE SCALE GENOMIC DNA]</scope>
    <source>
        <strain evidence="5 6">M5HDSG1-1</strain>
    </source>
</reference>
<keyword evidence="3 5" id="KW-0378">Hydrolase</keyword>
<dbReference type="InterPro" id="IPR023214">
    <property type="entry name" value="HAD_sf"/>
</dbReference>
<accession>A0A437KGH9</accession>
<sequence>MIKAVLFDLDGTLLNRNESVLHFAERQYNRIIKKTSDISKETYISRFITLDEKGYVWKDKVYQQLVEEFHLAGITWQGLLQDYIEEFPYSCVPFSHLNEMLAQLSSAGLRLGIISNGYGRFQQSNIESLGIKHFFDAILISEWEGLRKPDPAIFLRALQRLEVNPEESLFIGDHPRNDIEAARNVGMLGVWKENSDWSSAGMDYIVKDLAEIPMLIKKLNQDM</sequence>
<proteinExistence type="predicted"/>
<dbReference type="Proteomes" id="UP000288024">
    <property type="component" value="Unassembled WGS sequence"/>
</dbReference>
<dbReference type="SUPFAM" id="SSF56784">
    <property type="entry name" value="HAD-like"/>
    <property type="match status" value="1"/>
</dbReference>
<keyword evidence="4" id="KW-0460">Magnesium</keyword>
<dbReference type="RefSeq" id="WP_127735391.1">
    <property type="nucleotide sequence ID" value="NZ_CAJCKN010000101.1"/>
</dbReference>
<keyword evidence="2" id="KW-0479">Metal-binding</keyword>
<dbReference type="InterPro" id="IPR051400">
    <property type="entry name" value="HAD-like_hydrolase"/>
</dbReference>
<dbReference type="NCBIfam" id="TIGR01549">
    <property type="entry name" value="HAD-SF-IA-v1"/>
    <property type="match status" value="1"/>
</dbReference>
<evidence type="ECO:0000313" key="6">
    <source>
        <dbReference type="Proteomes" id="UP000288024"/>
    </source>
</evidence>
<evidence type="ECO:0000256" key="4">
    <source>
        <dbReference type="ARBA" id="ARBA00022842"/>
    </source>
</evidence>
<dbReference type="PANTHER" id="PTHR46470">
    <property type="entry name" value="N-ACYLNEURAMINATE-9-PHOSPHATASE"/>
    <property type="match status" value="1"/>
</dbReference>
<dbReference type="PANTHER" id="PTHR46470:SF2">
    <property type="entry name" value="GLYCERALDEHYDE 3-PHOSPHATE PHOSPHATASE"/>
    <property type="match status" value="1"/>
</dbReference>
<dbReference type="GO" id="GO:0016791">
    <property type="term" value="F:phosphatase activity"/>
    <property type="evidence" value="ECO:0007669"/>
    <property type="project" value="TreeGrafter"/>
</dbReference>
<dbReference type="SFLD" id="SFLDG01135">
    <property type="entry name" value="C1.5.6:_HAD__Beta-PGM__Phospha"/>
    <property type="match status" value="1"/>
</dbReference>
<dbReference type="Pfam" id="PF13419">
    <property type="entry name" value="HAD_2"/>
    <property type="match status" value="1"/>
</dbReference>
<dbReference type="InterPro" id="IPR041492">
    <property type="entry name" value="HAD_2"/>
</dbReference>
<organism evidence="5 6">
    <name type="scientific">Niallia taxi</name>
    <dbReference type="NCBI Taxonomy" id="2499688"/>
    <lineage>
        <taxon>Bacteria</taxon>
        <taxon>Bacillati</taxon>
        <taxon>Bacillota</taxon>
        <taxon>Bacilli</taxon>
        <taxon>Bacillales</taxon>
        <taxon>Bacillaceae</taxon>
        <taxon>Niallia</taxon>
    </lineage>
</organism>
<dbReference type="InterPro" id="IPR006439">
    <property type="entry name" value="HAD-SF_hydro_IA"/>
</dbReference>
<dbReference type="EMBL" id="RZTZ01000001">
    <property type="protein sequence ID" value="RVT67387.1"/>
    <property type="molecule type" value="Genomic_DNA"/>
</dbReference>
<dbReference type="SFLD" id="SFLDS00003">
    <property type="entry name" value="Haloacid_Dehalogenase"/>
    <property type="match status" value="1"/>
</dbReference>
<evidence type="ECO:0000256" key="2">
    <source>
        <dbReference type="ARBA" id="ARBA00022723"/>
    </source>
</evidence>
<protein>
    <submittedName>
        <fullName evidence="5">HAD family hydrolase</fullName>
    </submittedName>
</protein>
<comment type="cofactor">
    <cofactor evidence="1">
        <name>Mg(2+)</name>
        <dbReference type="ChEBI" id="CHEBI:18420"/>
    </cofactor>
</comment>
<evidence type="ECO:0000256" key="1">
    <source>
        <dbReference type="ARBA" id="ARBA00001946"/>
    </source>
</evidence>